<dbReference type="Pfam" id="PF00932">
    <property type="entry name" value="LTD"/>
    <property type="match status" value="1"/>
</dbReference>
<dbReference type="EMBL" id="CP139472">
    <property type="protein sequence ID" value="WPU47446.1"/>
    <property type="molecule type" value="Genomic_DNA"/>
</dbReference>
<dbReference type="Gene3D" id="2.60.40.1080">
    <property type="match status" value="1"/>
</dbReference>
<evidence type="ECO:0000259" key="2">
    <source>
        <dbReference type="PROSITE" id="PS51841"/>
    </source>
</evidence>
<dbReference type="CDD" id="cd10283">
    <property type="entry name" value="MnuA_DNase1-like"/>
    <property type="match status" value="1"/>
</dbReference>
<accession>E1V6M8</accession>
<dbReference type="RefSeq" id="WP_013331229.1">
    <property type="nucleotide sequence ID" value="NC_014532.2"/>
</dbReference>
<reference evidence="3" key="2">
    <citation type="submission" date="2010-05" db="EMBL/GenBank/DDBJ databases">
        <title>Revision and reannotation of the Halomonas elongata DSM 2581(T) genome.</title>
        <authorList>
            <person name="Pfeiffer F."/>
            <person name="Bagyan I."/>
            <person name="Alfaro-Espinoza G."/>
            <person name="Zamora-Lagos M.A."/>
            <person name="Habermann B."/>
            <person name="Oesterhelt D."/>
            <person name="Kunte H.J."/>
        </authorList>
    </citation>
    <scope>NUCLEOTIDE SEQUENCE</scope>
    <source>
        <strain evidence="3">Type strain: DSM 2581</strain>
    </source>
</reference>
<dbReference type="Gene3D" id="3.60.10.10">
    <property type="entry name" value="Endonuclease/exonuclease/phosphatase"/>
    <property type="match status" value="1"/>
</dbReference>
<dbReference type="GeneID" id="91008687"/>
<dbReference type="STRING" id="768066.HELO_1474"/>
<dbReference type="PROSITE" id="PS51841">
    <property type="entry name" value="LTD"/>
    <property type="match status" value="1"/>
</dbReference>
<reference evidence="3" key="1">
    <citation type="journal article" date="2010" name="Environ. Microbiol.">
        <title>A blueprint of ectoine metabolism from the genome of the industrial producer Halomonas elongata DSM 2581(T).</title>
        <authorList>
            <person name="Schwibbert K."/>
            <person name="Marin-Sanguino A."/>
            <person name="Bagyan I."/>
            <person name="Heidrich G."/>
            <person name="Lentzen G."/>
            <person name="Seitz H."/>
            <person name="Rampp M."/>
            <person name="Schuster S.C."/>
            <person name="Klenk H.P."/>
            <person name="Pfeiffer F."/>
            <person name="Oesterhelt D."/>
            <person name="Kunte H.J."/>
        </authorList>
    </citation>
    <scope>NUCLEOTIDE SEQUENCE</scope>
    <source>
        <strain evidence="3">Type strain: DSM 2581</strain>
    </source>
</reference>
<name>E1V6M8_HALED</name>
<feature type="domain" description="LTD" evidence="2">
    <location>
        <begin position="820"/>
        <end position="950"/>
    </location>
</feature>
<dbReference type="Proteomes" id="UP001322512">
    <property type="component" value="Chromosome"/>
</dbReference>
<dbReference type="HOGENOM" id="CLU_003473_0_0_6"/>
<dbReference type="SUPFAM" id="SSF56219">
    <property type="entry name" value="DNase I-like"/>
    <property type="match status" value="1"/>
</dbReference>
<dbReference type="NCBIfam" id="NF033681">
    <property type="entry name" value="ExeM_NucH_DNase"/>
    <property type="match status" value="1"/>
</dbReference>
<dbReference type="KEGG" id="hel:HELO_1474"/>
<dbReference type="OrthoDB" id="9800417at2"/>
<dbReference type="Pfam" id="PF12275">
    <property type="entry name" value="DUF3616"/>
    <property type="match status" value="1"/>
</dbReference>
<proteinExistence type="predicted"/>
<dbReference type="CDD" id="cd04486">
    <property type="entry name" value="YhcR_OBF_like"/>
    <property type="match status" value="1"/>
</dbReference>
<dbReference type="GO" id="GO:0004519">
    <property type="term" value="F:endonuclease activity"/>
    <property type="evidence" value="ECO:0007669"/>
    <property type="project" value="UniProtKB-KW"/>
</dbReference>
<evidence type="ECO:0000313" key="3">
    <source>
        <dbReference type="EMBL" id="CBV41357.1"/>
    </source>
</evidence>
<dbReference type="InterPro" id="IPR036415">
    <property type="entry name" value="Lamin_tail_dom_sf"/>
</dbReference>
<protein>
    <submittedName>
        <fullName evidence="3">DUF3616 domain / hydrolase domain protein</fullName>
    </submittedName>
    <submittedName>
        <fullName evidence="4">ExeM/NucH family extracellular endonuclease</fullName>
    </submittedName>
</protein>
<dbReference type="eggNOG" id="COG2374">
    <property type="taxonomic scope" value="Bacteria"/>
</dbReference>
<reference evidence="4 6" key="4">
    <citation type="submission" date="2023-11" db="EMBL/GenBank/DDBJ databases">
        <title>MicrobeMod: A computational toolkit for identifying prokaryotic methylation and restriction-modification with nanopore sequencing.</title>
        <authorList>
            <person name="Crits-Christoph A."/>
            <person name="Kang S.C."/>
            <person name="Lee H."/>
            <person name="Ostrov N."/>
        </authorList>
    </citation>
    <scope>NUCLEOTIDE SEQUENCE [LARGE SCALE GENOMIC DNA]</scope>
    <source>
        <strain evidence="4 6">ATCC 33173</strain>
    </source>
</reference>
<dbReference type="GO" id="GO:0016787">
    <property type="term" value="F:hydrolase activity"/>
    <property type="evidence" value="ECO:0007669"/>
    <property type="project" value="UniProtKB-KW"/>
</dbReference>
<feature type="region of interest" description="Disordered" evidence="1">
    <location>
        <begin position="982"/>
        <end position="1016"/>
    </location>
</feature>
<dbReference type="InterPro" id="IPR022060">
    <property type="entry name" value="DUF3616"/>
</dbReference>
<dbReference type="EMBL" id="FN869568">
    <property type="protein sequence ID" value="CBV41357.1"/>
    <property type="molecule type" value="Genomic_DNA"/>
</dbReference>
<feature type="compositionally biased region" description="Low complexity" evidence="1">
    <location>
        <begin position="987"/>
        <end position="997"/>
    </location>
</feature>
<gene>
    <name evidence="3" type="ordered locus">HELO_1474</name>
    <name evidence="4" type="ORF">SR933_00735</name>
</gene>
<dbReference type="InterPro" id="IPR001322">
    <property type="entry name" value="Lamin_tail_dom"/>
</dbReference>
<evidence type="ECO:0000313" key="6">
    <source>
        <dbReference type="Proteomes" id="UP001322512"/>
    </source>
</evidence>
<reference evidence="5" key="3">
    <citation type="journal article" date="2011" name="Environ. Microbiol.">
        <title>A blueprint of ectoine metabolism from the genome of the industrial producer Halomonas elongata DSM 2581(T).</title>
        <authorList>
            <person name="Schwibbert K."/>
            <person name="Marin-Sanguino A."/>
            <person name="Bagyan I."/>
            <person name="Heidrich G."/>
            <person name="Lentzen G."/>
            <person name="Seitz H."/>
            <person name="Rampp M."/>
            <person name="Schuster S.C."/>
            <person name="Klenk H.P."/>
            <person name="Pfeiffer F."/>
            <person name="Oesterhelt D."/>
            <person name="Kunte H.J."/>
        </authorList>
    </citation>
    <scope>NUCLEOTIDE SEQUENCE [LARGE SCALE GENOMIC DNA]</scope>
    <source>
        <strain evidence="5">ATCC 33173 / DSM 2581 / NBRC 15536 / NCIMB 2198 / 1H9</strain>
    </source>
</reference>
<evidence type="ECO:0000313" key="4">
    <source>
        <dbReference type="EMBL" id="WPU47446.1"/>
    </source>
</evidence>
<dbReference type="InterPro" id="IPR005135">
    <property type="entry name" value="Endo/exonuclease/phosphatase"/>
</dbReference>
<dbReference type="PANTHER" id="PTHR42834:SF1">
    <property type="entry name" value="ENDONUCLEASE_EXONUCLEASE_PHOSPHATASE FAMILY PROTEIN (AFU_ORTHOLOGUE AFUA_3G09210)"/>
    <property type="match status" value="1"/>
</dbReference>
<organism evidence="3 5">
    <name type="scientific">Halomonas elongata (strain ATCC 33173 / DSM 2581 / NBRC 15536 / NCIMB 2198 / 1H9)</name>
    <dbReference type="NCBI Taxonomy" id="768066"/>
    <lineage>
        <taxon>Bacteria</taxon>
        <taxon>Pseudomonadati</taxon>
        <taxon>Pseudomonadota</taxon>
        <taxon>Gammaproteobacteria</taxon>
        <taxon>Oceanospirillales</taxon>
        <taxon>Halomonadaceae</taxon>
        <taxon>Halomonas</taxon>
    </lineage>
</organism>
<dbReference type="Proteomes" id="UP000008707">
    <property type="component" value="Chromosome"/>
</dbReference>
<dbReference type="SUPFAM" id="SSF74853">
    <property type="entry name" value="Lamin A/C globular tail domain"/>
    <property type="match status" value="1"/>
</dbReference>
<keyword evidence="6" id="KW-1185">Reference proteome</keyword>
<keyword evidence="4" id="KW-0540">Nuclease</keyword>
<evidence type="ECO:0000256" key="1">
    <source>
        <dbReference type="SAM" id="MobiDB-lite"/>
    </source>
</evidence>
<dbReference type="InterPro" id="IPR036691">
    <property type="entry name" value="Endo/exonu/phosph_ase_sf"/>
</dbReference>
<sequence length="1608" mass="168032">MSLFSRFATPYRFHDDVSTAALGGGASWHAQSMLGSLFDRIDDFLDDLFDWIGHDPDDGGTTEPAAPTIGLSNDATMRLPLDGDGDMIRGVIGDPTDPALTDGIALDIADADTPRDDLTVTVESSDESIARAVLDNGDVLRIAPVNAGNATITVTVSDGESESRYTLDYAAADGTETNNAARFHTGTSDTSAAIAIGNGLVLVGDDEGQTLRLYDHDRSGAPLKSFDLNESLGLEAGDEIDIESVVDAGNGTYFWLGSLASSERSTVFATRITGENSRSLQVDVTGQFDGLDLAIMEWAEQHRPDVDFGSFEVEGATYADDTLFLGLRAPIDSDGRALVLPVTNVDELMAAGNADEAQFGTAIGLDLDGRTIRDIKAIGDGTYLISAGPANAGDDDGDDSNDDFQLYRWDGAHKAMPVEGADLNTNAEATDGTAETLSNIQVDANGSVSVDVAYDNGTADWSESATESKDLDDDIQTFTSSTVTFDALPDLAPQAGDVALTMIDQAADTFSFVALAAITPGAPLTLQSGDSRVTWTAPEDGLSAGSVIDAEANAAQFDGDLNLSLADGVTIANADGDTLYRLGNGSDADLSLPADAEAWQYAGITHGSTEALRGSLNDTDAWQPGNGNTADFVVDTGHAPLGDPEPQDLGIAVSEIWPGQSDSDITEDWFEITNTGDETLDFGQTPLYYDDDSANPEEAAQVQGLTTLAPGATAIVMVDGDAQAVEAFRQAWGANSDLDGVEVGYTGDAAGLSGGGDQVTLWLGEPGRDTLAAMAAYPDTDANDAASWDVTQQRFTTLEDGGVESEALGGDDDATPAVATPGRVTGNAGGEVGQGGLLISEYVEGSGYNKAIELTNTGADALSLDGYQLSLYSNGNQSATSSADLGNLTANGELAAGETLVVTSSQTEDPELIARSDATSDVINFNGNDALTLTDAEGSLIDVIGTVGNDDSFAQDVTLRRDASITTGSDTFDASQWQQLPQDTFDGLGLPGAETGAAEGGDDGSGDGGDTPTPPSETTLISQVQGAGMVSPLEGEQVTLDAIVTLASQDGLSGFFIQEEDADQDGDAQTSEGLFVYAPDATDVAVGDQIRISGTVTQYEGKTELTDISALQVEARGQALPSVTEVELPIADKSTLSAYEGMRVAVSGENDSALTVTDTYELGRYGTVTLSSGGRLEQYTENHAPDQAGYQQWLNESESRSIVLDDASNAQNPQDVIFGRNGEPLSAANPLRGGDTLDQATGVLDFNYQQWRIQSQEGQDFQATNERSDAPDVQALGDASLKVASFNVLNYFTTLDENGNSVVTPAGTEHDPRGANSSLELTRQQDKIVSAINGSDADIVGLMEIENNGYGDDSAIAHLVEALNADDADAGWAYVTPTDAEGNTVAPGSDAIAVGMIYKSTSVTPEGHAAVDASGVFETGNRPPMLQTFREDASGETFSVAVNHFKSKGSVINGQEAIGDGQGNNNPIRVEAAKQLADWVASDPTDSGDSDTLLIGDFNSYANEDPITALEDDGYTLLDDDYSYSYDGQWGSLDHALASESMNAQVTGTTTWHINADEPTSFDYNTEYKSDDQVDAYYDDGPYRASDHDPIVVGVDLGNSADGTTLAG</sequence>
<keyword evidence="4" id="KW-0255">Endonuclease</keyword>
<dbReference type="Pfam" id="PF03372">
    <property type="entry name" value="Exo_endo_phos"/>
    <property type="match status" value="1"/>
</dbReference>
<dbReference type="InterPro" id="IPR047971">
    <property type="entry name" value="ExeM-like"/>
</dbReference>
<keyword evidence="3" id="KW-0378">Hydrolase</keyword>
<evidence type="ECO:0000313" key="5">
    <source>
        <dbReference type="Proteomes" id="UP000008707"/>
    </source>
</evidence>
<dbReference type="PANTHER" id="PTHR42834">
    <property type="entry name" value="ENDONUCLEASE/EXONUCLEASE/PHOSPHATASE FAMILY PROTEIN (AFU_ORTHOLOGUE AFUA_3G09210)"/>
    <property type="match status" value="1"/>
</dbReference>